<reference evidence="2 3" key="1">
    <citation type="submission" date="2019-10" db="EMBL/GenBank/DDBJ databases">
        <title>Extracellular Electron Transfer in a Candidatus Methanoperedens spp. Enrichment Culture.</title>
        <authorList>
            <person name="Berger S."/>
            <person name="Rangel Shaw D."/>
            <person name="Berben T."/>
            <person name="In 'T Zandt M."/>
            <person name="Frank J."/>
            <person name="Reimann J."/>
            <person name="Jetten M.S.M."/>
            <person name="Welte C.U."/>
        </authorList>
    </citation>
    <scope>NUCLEOTIDE SEQUENCE [LARGE SCALE GENOMIC DNA]</scope>
    <source>
        <strain evidence="2">SB12</strain>
    </source>
</reference>
<sequence length="84" mass="9021">MTFQINRFLAVVSLSLVGALPACSTENKPDAAIVGADRDEHGCIPSAGYTWCKSEAACVRPFELARAKGFAQTPEALERYCNGK</sequence>
<evidence type="ECO:0000313" key="3">
    <source>
        <dbReference type="Proteomes" id="UP000460298"/>
    </source>
</evidence>
<evidence type="ECO:0000313" key="2">
    <source>
        <dbReference type="EMBL" id="KAB2932679.1"/>
    </source>
</evidence>
<comment type="caution">
    <text evidence="2">The sequence shown here is derived from an EMBL/GenBank/DDBJ whole genome shotgun (WGS) entry which is preliminary data.</text>
</comment>
<dbReference type="Proteomes" id="UP000460298">
    <property type="component" value="Unassembled WGS sequence"/>
</dbReference>
<evidence type="ECO:0000256" key="1">
    <source>
        <dbReference type="SAM" id="SignalP"/>
    </source>
</evidence>
<accession>A0A833H1N9</accession>
<keyword evidence="1" id="KW-0732">Signal</keyword>
<dbReference type="EMBL" id="WBUI01000008">
    <property type="protein sequence ID" value="KAB2932679.1"/>
    <property type="molecule type" value="Genomic_DNA"/>
</dbReference>
<protein>
    <submittedName>
        <fullName evidence="2">Uncharacterized protein</fullName>
    </submittedName>
</protein>
<feature type="signal peptide" evidence="1">
    <location>
        <begin position="1"/>
        <end position="24"/>
    </location>
</feature>
<dbReference type="AlphaFoldDB" id="A0A833H1N9"/>
<gene>
    <name evidence="2" type="ORF">F9K24_09875</name>
</gene>
<organism evidence="2 3">
    <name type="scientific">Leptonema illini</name>
    <dbReference type="NCBI Taxonomy" id="183"/>
    <lineage>
        <taxon>Bacteria</taxon>
        <taxon>Pseudomonadati</taxon>
        <taxon>Spirochaetota</taxon>
        <taxon>Spirochaetia</taxon>
        <taxon>Leptospirales</taxon>
        <taxon>Leptospiraceae</taxon>
        <taxon>Leptonema</taxon>
    </lineage>
</organism>
<feature type="chain" id="PRO_5032358559" evidence="1">
    <location>
        <begin position="25"/>
        <end position="84"/>
    </location>
</feature>
<name>A0A833H1N9_9LEPT</name>
<proteinExistence type="predicted"/>